<feature type="compositionally biased region" description="Polar residues" evidence="1">
    <location>
        <begin position="1"/>
        <end position="25"/>
    </location>
</feature>
<feature type="compositionally biased region" description="Basic and acidic residues" evidence="1">
    <location>
        <begin position="643"/>
        <end position="654"/>
    </location>
</feature>
<keyword evidence="3" id="KW-1185">Reference proteome</keyword>
<feature type="compositionally biased region" description="Polar residues" evidence="1">
    <location>
        <begin position="229"/>
        <end position="242"/>
    </location>
</feature>
<gene>
    <name evidence="2" type="ORF">ARMOST_18582</name>
</gene>
<feature type="region of interest" description="Disordered" evidence="1">
    <location>
        <begin position="1"/>
        <end position="325"/>
    </location>
</feature>
<feature type="region of interest" description="Disordered" evidence="1">
    <location>
        <begin position="912"/>
        <end position="937"/>
    </location>
</feature>
<feature type="compositionally biased region" description="Basic and acidic residues" evidence="1">
    <location>
        <begin position="92"/>
        <end position="101"/>
    </location>
</feature>
<feature type="region of interest" description="Disordered" evidence="1">
    <location>
        <begin position="513"/>
        <end position="550"/>
    </location>
</feature>
<protein>
    <submittedName>
        <fullName evidence="2">Uncharacterized protein</fullName>
    </submittedName>
</protein>
<evidence type="ECO:0000256" key="1">
    <source>
        <dbReference type="SAM" id="MobiDB-lite"/>
    </source>
</evidence>
<evidence type="ECO:0000313" key="2">
    <source>
        <dbReference type="EMBL" id="SJL15100.1"/>
    </source>
</evidence>
<organism evidence="2 3">
    <name type="scientific">Armillaria ostoyae</name>
    <name type="common">Armillaria root rot fungus</name>
    <dbReference type="NCBI Taxonomy" id="47428"/>
    <lineage>
        <taxon>Eukaryota</taxon>
        <taxon>Fungi</taxon>
        <taxon>Dikarya</taxon>
        <taxon>Basidiomycota</taxon>
        <taxon>Agaricomycotina</taxon>
        <taxon>Agaricomycetes</taxon>
        <taxon>Agaricomycetidae</taxon>
        <taxon>Agaricales</taxon>
        <taxon>Marasmiineae</taxon>
        <taxon>Physalacriaceae</taxon>
        <taxon>Armillaria</taxon>
    </lineage>
</organism>
<evidence type="ECO:0000313" key="3">
    <source>
        <dbReference type="Proteomes" id="UP000219338"/>
    </source>
</evidence>
<name>A0A284S241_ARMOS</name>
<feature type="compositionally biased region" description="Polar residues" evidence="1">
    <location>
        <begin position="441"/>
        <end position="455"/>
    </location>
</feature>
<feature type="compositionally biased region" description="Pro residues" evidence="1">
    <location>
        <begin position="875"/>
        <end position="884"/>
    </location>
</feature>
<dbReference type="OMA" id="SECDESQ"/>
<feature type="compositionally biased region" description="Polar residues" evidence="1">
    <location>
        <begin position="37"/>
        <end position="47"/>
    </location>
</feature>
<reference evidence="3" key="1">
    <citation type="journal article" date="2017" name="Nat. Ecol. Evol.">
        <title>Genome expansion and lineage-specific genetic innovations in the forest pathogenic fungi Armillaria.</title>
        <authorList>
            <person name="Sipos G."/>
            <person name="Prasanna A.N."/>
            <person name="Walter M.C."/>
            <person name="O'Connor E."/>
            <person name="Balint B."/>
            <person name="Krizsan K."/>
            <person name="Kiss B."/>
            <person name="Hess J."/>
            <person name="Varga T."/>
            <person name="Slot J."/>
            <person name="Riley R."/>
            <person name="Boka B."/>
            <person name="Rigling D."/>
            <person name="Barry K."/>
            <person name="Lee J."/>
            <person name="Mihaltcheva S."/>
            <person name="LaButti K."/>
            <person name="Lipzen A."/>
            <person name="Waldron R."/>
            <person name="Moloney N.M."/>
            <person name="Sperisen C."/>
            <person name="Kredics L."/>
            <person name="Vagvoelgyi C."/>
            <person name="Patrignani A."/>
            <person name="Fitzpatrick D."/>
            <person name="Nagy I."/>
            <person name="Doyle S."/>
            <person name="Anderson J.B."/>
            <person name="Grigoriev I.V."/>
            <person name="Gueldener U."/>
            <person name="Muensterkoetter M."/>
            <person name="Nagy L.G."/>
        </authorList>
    </citation>
    <scope>NUCLEOTIDE SEQUENCE [LARGE SCALE GENOMIC DNA]</scope>
    <source>
        <strain evidence="3">C18/9</strain>
    </source>
</reference>
<feature type="region of interest" description="Disordered" evidence="1">
    <location>
        <begin position="570"/>
        <end position="769"/>
    </location>
</feature>
<dbReference type="EMBL" id="FUEG01000027">
    <property type="protein sequence ID" value="SJL15100.1"/>
    <property type="molecule type" value="Genomic_DNA"/>
</dbReference>
<feature type="region of interest" description="Disordered" evidence="1">
    <location>
        <begin position="857"/>
        <end position="888"/>
    </location>
</feature>
<dbReference type="Proteomes" id="UP000219338">
    <property type="component" value="Unassembled WGS sequence"/>
</dbReference>
<feature type="compositionally biased region" description="Basic and acidic residues" evidence="1">
    <location>
        <begin position="282"/>
        <end position="291"/>
    </location>
</feature>
<feature type="compositionally biased region" description="Low complexity" evidence="1">
    <location>
        <begin position="921"/>
        <end position="930"/>
    </location>
</feature>
<accession>A0A284S241</accession>
<feature type="region of interest" description="Disordered" evidence="1">
    <location>
        <begin position="432"/>
        <end position="486"/>
    </location>
</feature>
<feature type="compositionally biased region" description="Basic and acidic residues" evidence="1">
    <location>
        <begin position="588"/>
        <end position="598"/>
    </location>
</feature>
<sequence length="1540" mass="167368">MGRRPSATTTSIISAVPGTSSNGRTRSTRAGDVATKVSLTGSTTEDIASSLGADKAGKEIAAEEVPPTQDGVSQMQPTSASRRRSSRTTTTKKHDIERTKAEPAPVSTSKKRPPAGPTSAAKRRKVDAPTPVKVEGDASPKAMSQVDSPRTPRKRKADASTPVKTVVAEEAPAKVTSQSDLPQTARRRKSDLSTPVKIEEDDSLAKAASQSNSPKTPRIRGPARVNKDTAGTATPASPQTKSPAKRRTTANDVTKGSETVMDDQTTVIDAETEPCSGATATPRKDHTKDLVSSKSPAKRKRRASVDGSPSKKRRSGPVKSEQVESLSLGPASLPLLEFPSGNTPSLWASNKTDLMILTSKLNMVTTIFVDQESAIGIAIQDDGEVELSITRDCSRQSALIDSLIPLDVPEAPQPPPEDMPVSSPINLVDSHPSTPVLESEIPTTHASNPISSSSDDFPGGVNPVAHPSSTQVAEMPTSDSSLPGLSIHEPLKTCNLQASGRVSQHTSFGDLVRRGTNISSTPSFPPVVRTSPPPPGLHKPDVAIRPSPSVVSRDQTIIDVQQAPFLFGSNHVSLPSFRSSTPPPRTMQWDRKRDDYPRETLSQRSGPPLHHSRYWDSNWDNYPQRRFSQRSGSPIHHHKHWDNKRDNYPRETGSRRPTYPSPEGHSSLSSVANDPRHDPFSGRPVGPGKTSDPRRRSPARGSFHAFSPAPVSHHQSQVPEHKPGVSTSRPSKSGLPSFKKIRSAAGSSMLPPLSTSVTSNPLPPGLHIHEPRSIEASWPTHADAQVRGRSHLGLSAGGDYNRSSSSFPATSARRHFYDQRDHPYRKTESSSNMYSERLELYSSKKTSLTAYMTDKLSQGMGLQPPDPFKGHPSSGRPPNPPPLPRFSTAAPAPIIKKEADLMYPFRPQPAGGPMPFVSKRSSSPPLYAPSATPPPDNLLKISRPSSPDSLYAPSPTIHDIQPLNVPCEDTYMLDEVPFSPPPPPPTIVSSTARVDLPPPSTMKPSPLGMFLQGEHNANTIPQPPSLSSVIEEERNLPNTSQSDIPCEEGAGCVSNTREAGQNGILRQLQAEQIVNTDLTRHEPNGLHSGPQEIGDASKSNSGIHKPLQAIIQQLTNNNIALPEQADLPDNVAPMAETEEIVIDDLPEVQQFANTDFPVLLFVPLPGYGYASLGYFRNLGIVSKTSTDEGKRTMWRARLRWVADEEYGEIEDETVAKGCWWSEQKVVEGIEDKFVRDQCPGLGIGMRAVERWWCRGCGRVNREDGWKWRRCLSEKCKDREPEFLKALSLDEVRGRNDRMPMARPHEMASVPGITTTTWEDGTVTYMYPLSASRLVKHIFTGNYPPLQEDASKLWVGLQGKGVELIRGRDGPYYTCAFVGNREDWPESVKEASEVISDSAVGYGEFPSGMDIQRAEVLAWFIKGSAKFKAHETGAVSQVLRAKRSLVGILSLGCEVEIFLHKCPAVAELPSMEGLLTFKAEDGTEQVAVDAEPSIVKPSAPRKKKVADAGDLSIHMVHGDVLILSGDDFEYNIKRSGSGMRE</sequence>
<feature type="compositionally biased region" description="Polar residues" evidence="1">
    <location>
        <begin position="250"/>
        <end position="267"/>
    </location>
</feature>
<dbReference type="OrthoDB" id="2678679at2759"/>
<feature type="region of interest" description="Disordered" evidence="1">
    <location>
        <begin position="1081"/>
        <end position="1100"/>
    </location>
</feature>
<feature type="compositionally biased region" description="Polar residues" evidence="1">
    <location>
        <begin position="467"/>
        <end position="483"/>
    </location>
</feature>
<proteinExistence type="predicted"/>
<feature type="compositionally biased region" description="Low complexity" evidence="1">
    <location>
        <begin position="519"/>
        <end position="530"/>
    </location>
</feature>